<evidence type="ECO:0000313" key="2">
    <source>
        <dbReference type="Proteomes" id="UP000647587"/>
    </source>
</evidence>
<dbReference type="RefSeq" id="WP_189008928.1">
    <property type="nucleotide sequence ID" value="NZ_BMPP01000009.1"/>
</dbReference>
<name>A0ABQ2EWK3_9DEIO</name>
<organism evidence="1 2">
    <name type="scientific">Deinococcus malanensis</name>
    <dbReference type="NCBI Taxonomy" id="1706855"/>
    <lineage>
        <taxon>Bacteria</taxon>
        <taxon>Thermotogati</taxon>
        <taxon>Deinococcota</taxon>
        <taxon>Deinococci</taxon>
        <taxon>Deinococcales</taxon>
        <taxon>Deinococcaceae</taxon>
        <taxon>Deinococcus</taxon>
    </lineage>
</organism>
<gene>
    <name evidence="1" type="ORF">GCM10008955_24530</name>
</gene>
<accession>A0ABQ2EWK3</accession>
<keyword evidence="2" id="KW-1185">Reference proteome</keyword>
<comment type="caution">
    <text evidence="1">The sequence shown here is derived from an EMBL/GenBank/DDBJ whole genome shotgun (WGS) entry which is preliminary data.</text>
</comment>
<sequence length="148" mass="16588">MTDLWKLHEAPFPHAPPGAEGLEAQLRSVVGLLRCWRWGPVSPEGITVFLMFDADPTTLRLVVTPSWISADVFCTYIPLDADLLTWVLMRNHLQAWKARAAAQEKGGIPLYLETSFSTADQPVLGRIVWAAYQEGLNWRGEIELRATS</sequence>
<dbReference type="Proteomes" id="UP000647587">
    <property type="component" value="Unassembled WGS sequence"/>
</dbReference>
<evidence type="ECO:0000313" key="1">
    <source>
        <dbReference type="EMBL" id="GGK29796.1"/>
    </source>
</evidence>
<proteinExistence type="predicted"/>
<dbReference type="EMBL" id="BMPP01000009">
    <property type="protein sequence ID" value="GGK29796.1"/>
    <property type="molecule type" value="Genomic_DNA"/>
</dbReference>
<reference evidence="2" key="1">
    <citation type="journal article" date="2019" name="Int. J. Syst. Evol. Microbiol.">
        <title>The Global Catalogue of Microorganisms (GCM) 10K type strain sequencing project: providing services to taxonomists for standard genome sequencing and annotation.</title>
        <authorList>
            <consortium name="The Broad Institute Genomics Platform"/>
            <consortium name="The Broad Institute Genome Sequencing Center for Infectious Disease"/>
            <person name="Wu L."/>
            <person name="Ma J."/>
        </authorList>
    </citation>
    <scope>NUCLEOTIDE SEQUENCE [LARGE SCALE GENOMIC DNA]</scope>
    <source>
        <strain evidence="2">JCM 30331</strain>
    </source>
</reference>
<protein>
    <submittedName>
        <fullName evidence="1">Uncharacterized protein</fullName>
    </submittedName>
</protein>